<keyword evidence="1" id="KW-0472">Membrane</keyword>
<name>A0ABM9HHS5_9PROT</name>
<dbReference type="EMBL" id="CAMXCH010000001">
    <property type="protein sequence ID" value="CAI3922613.1"/>
    <property type="molecule type" value="Genomic_DNA"/>
</dbReference>
<feature type="transmembrane region" description="Helical" evidence="1">
    <location>
        <begin position="365"/>
        <end position="383"/>
    </location>
</feature>
<evidence type="ECO:0000313" key="2">
    <source>
        <dbReference type="EMBL" id="CAI3922613.1"/>
    </source>
</evidence>
<feature type="transmembrane region" description="Helical" evidence="1">
    <location>
        <begin position="7"/>
        <end position="28"/>
    </location>
</feature>
<comment type="caution">
    <text evidence="2">The sequence shown here is derived from an EMBL/GenBank/DDBJ whole genome shotgun (WGS) entry which is preliminary data.</text>
</comment>
<keyword evidence="3" id="KW-1185">Reference proteome</keyword>
<organism evidence="2 3">
    <name type="scientific">Commensalibacter papalotli</name>
    <name type="common">ex Botero et al. 2024</name>
    <dbReference type="NCBI Taxonomy" id="2972766"/>
    <lineage>
        <taxon>Bacteria</taxon>
        <taxon>Pseudomonadati</taxon>
        <taxon>Pseudomonadota</taxon>
        <taxon>Alphaproteobacteria</taxon>
        <taxon>Acetobacterales</taxon>
        <taxon>Acetobacteraceae</taxon>
    </lineage>
</organism>
<proteinExistence type="predicted"/>
<feature type="transmembrane region" description="Helical" evidence="1">
    <location>
        <begin position="69"/>
        <end position="89"/>
    </location>
</feature>
<accession>A0ABM9HHS5</accession>
<evidence type="ECO:0000256" key="1">
    <source>
        <dbReference type="SAM" id="Phobius"/>
    </source>
</evidence>
<dbReference type="RefSeq" id="WP_282022948.1">
    <property type="nucleotide sequence ID" value="NZ_CAMXCH010000001.1"/>
</dbReference>
<feature type="transmembrane region" description="Helical" evidence="1">
    <location>
        <begin position="101"/>
        <end position="119"/>
    </location>
</feature>
<feature type="transmembrane region" description="Helical" evidence="1">
    <location>
        <begin position="339"/>
        <end position="360"/>
    </location>
</feature>
<reference evidence="2" key="1">
    <citation type="submission" date="2022-10" db="EMBL/GenBank/DDBJ databases">
        <authorList>
            <person name="Botero Cardona J."/>
        </authorList>
    </citation>
    <scope>NUCLEOTIDE SEQUENCE</scope>
    <source>
        <strain evidence="2">R-83534</strain>
    </source>
</reference>
<feature type="transmembrane region" description="Helical" evidence="1">
    <location>
        <begin position="278"/>
        <end position="296"/>
    </location>
</feature>
<feature type="transmembrane region" description="Helical" evidence="1">
    <location>
        <begin position="149"/>
        <end position="166"/>
    </location>
</feature>
<dbReference type="Proteomes" id="UP001154272">
    <property type="component" value="Unassembled WGS sequence"/>
</dbReference>
<feature type="transmembrane region" description="Helical" evidence="1">
    <location>
        <begin position="125"/>
        <end position="142"/>
    </location>
</feature>
<feature type="transmembrane region" description="Helical" evidence="1">
    <location>
        <begin position="219"/>
        <end position="242"/>
    </location>
</feature>
<keyword evidence="1" id="KW-0812">Transmembrane</keyword>
<evidence type="ECO:0000313" key="3">
    <source>
        <dbReference type="Proteomes" id="UP001154272"/>
    </source>
</evidence>
<protein>
    <recommendedName>
        <fullName evidence="4">Membrane protein 6-pyruvoyl-tetrahydropterin synthase-related domain-containing protein</fullName>
    </recommendedName>
</protein>
<feature type="transmembrane region" description="Helical" evidence="1">
    <location>
        <begin position="178"/>
        <end position="207"/>
    </location>
</feature>
<evidence type="ECO:0008006" key="4">
    <source>
        <dbReference type="Google" id="ProtNLM"/>
    </source>
</evidence>
<feature type="transmembrane region" description="Helical" evidence="1">
    <location>
        <begin position="308"/>
        <end position="327"/>
    </location>
</feature>
<feature type="transmembrane region" description="Helical" evidence="1">
    <location>
        <begin position="509"/>
        <end position="526"/>
    </location>
</feature>
<sequence>MSKKNHINLLLIFFCLLPFLLIIVNIFLPGLFTGLDWVAHTSRMISLHDEVKHSQFLPLFDFWNNGYGYSWQAFYPPLTNIYFLLSYLVCYGENNIAHFKFIWLLISLVNFMCAFYAGYRQYKSYWVGLFCAALLLSSAYYLTAIFTRFAIAEYTSFGFIILYIRGLDSFRTDQQDRYLIPLMASLICITNIPTTICIIIMSFFYFLFYFQTFIKKENIIFLLKSLLITIAISAIYFVPLLYNLSGQYIVMSSQTDSYTQIYKSVAKLPLVIFNINPYQNMIFSIGIIGNCLLIISFFKNNICSKKKIIFIVTIIFLTTFLFPWWVFPDKFILFNIMQYPWRLFSTIICLFSLWLSPIILKRNRLIICPLIIILSLLCNYYPYMKAYSHRHYVINDYNNSYLYHDYLNNHTQHNGYYHDFDTSKNIFSNDNQNVNYTIKSSQIRNGFPEYKVVVLQDSIVSLPLIYYNFIKIIINNKNIPTIYTKDGRLGIYLHKGDHTISISQERQQYYMGFILFLIGIMSLIKLKRSDNKMLLKV</sequence>
<keyword evidence="1" id="KW-1133">Transmembrane helix</keyword>
<gene>
    <name evidence="2" type="ORF">R83534S58_LOCUS24</name>
</gene>